<dbReference type="GO" id="GO:0005524">
    <property type="term" value="F:ATP binding"/>
    <property type="evidence" value="ECO:0007669"/>
    <property type="project" value="UniProtKB-KW"/>
</dbReference>
<evidence type="ECO:0000256" key="4">
    <source>
        <dbReference type="ARBA" id="ARBA00022741"/>
    </source>
</evidence>
<sequence>MLACDACGWLSGCPRCSAYLVLHKPEHRLRCHHCGYESRIPHHCPDCGNVDIAPLGRGTQRIEETLGALFPQARVARIDADSTRRKGSAEALFDTVHEGAVDILIGTQMVAKGHDFQRVTLVGVVAPDASLFSHDFRAGEHLFASLMQVAGRAGRAGLAGEVLIQTRYPDAPALLALVRHDYAGFARQLLRERKQACLPPFAYQALLTAEHRELARALEFLGAARAAGQAVAEAQGLPVQLHDPVPMTMVRLANRERAQLLLESASRAALQRLLATWTDGFGDIGRTVKGVRWQLEIDPLRI</sequence>
<dbReference type="GO" id="GO:0046872">
    <property type="term" value="F:metal ion binding"/>
    <property type="evidence" value="ECO:0007669"/>
    <property type="project" value="UniProtKB-KW"/>
</dbReference>
<keyword evidence="3" id="KW-0479">Metal-binding</keyword>
<keyword evidence="2" id="KW-0235">DNA replication</keyword>
<protein>
    <submittedName>
        <fullName evidence="9">Primosomal protein N</fullName>
        <ecNumber evidence="9">3.6.4.-</ecNumber>
    </submittedName>
</protein>
<feature type="domain" description="Helicase C-terminal" evidence="8">
    <location>
        <begin position="60"/>
        <end position="157"/>
    </location>
</feature>
<name>A0A0S4VG99_RALSL</name>
<evidence type="ECO:0000313" key="9">
    <source>
        <dbReference type="EMBL" id="CUV33563.1"/>
    </source>
</evidence>
<keyword evidence="4" id="KW-0547">Nucleotide-binding</keyword>
<dbReference type="PANTHER" id="PTHR30580:SF0">
    <property type="entry name" value="PRIMOSOMAL PROTEIN N"/>
    <property type="match status" value="1"/>
</dbReference>
<dbReference type="InterPro" id="IPR027417">
    <property type="entry name" value="P-loop_NTPase"/>
</dbReference>
<evidence type="ECO:0000259" key="8">
    <source>
        <dbReference type="SMART" id="SM00490"/>
    </source>
</evidence>
<dbReference type="Pfam" id="PF18319">
    <property type="entry name" value="Zn_ribbon_PriA"/>
    <property type="match status" value="1"/>
</dbReference>
<proteinExistence type="predicted"/>
<evidence type="ECO:0000256" key="1">
    <source>
        <dbReference type="ARBA" id="ARBA00022515"/>
    </source>
</evidence>
<dbReference type="SMART" id="SM00490">
    <property type="entry name" value="HELICc"/>
    <property type="match status" value="1"/>
</dbReference>
<dbReference type="GO" id="GO:0003677">
    <property type="term" value="F:DNA binding"/>
    <property type="evidence" value="ECO:0007669"/>
    <property type="project" value="UniProtKB-KW"/>
</dbReference>
<evidence type="ECO:0000256" key="7">
    <source>
        <dbReference type="ARBA" id="ARBA00023125"/>
    </source>
</evidence>
<keyword evidence="7" id="KW-0238">DNA-binding</keyword>
<dbReference type="GO" id="GO:0016787">
    <property type="term" value="F:hydrolase activity"/>
    <property type="evidence" value="ECO:0007669"/>
    <property type="project" value="UniProtKB-KW"/>
</dbReference>
<dbReference type="GO" id="GO:0006302">
    <property type="term" value="P:double-strand break repair"/>
    <property type="evidence" value="ECO:0007669"/>
    <property type="project" value="InterPro"/>
</dbReference>
<dbReference type="AlphaFoldDB" id="A0A0S4VG99"/>
<dbReference type="InterPro" id="IPR041236">
    <property type="entry name" value="PriA_C"/>
</dbReference>
<reference evidence="9" key="1">
    <citation type="submission" date="2015-10" db="EMBL/GenBank/DDBJ databases">
        <authorList>
            <person name="Gilbert D.G."/>
        </authorList>
    </citation>
    <scope>NUCLEOTIDE SEQUENCE</scope>
    <source>
        <strain evidence="9">Phyl III-seqv23</strain>
    </source>
</reference>
<organism evidence="9">
    <name type="scientific">Ralstonia solanacearum</name>
    <name type="common">Pseudomonas solanacearum</name>
    <dbReference type="NCBI Taxonomy" id="305"/>
    <lineage>
        <taxon>Bacteria</taxon>
        <taxon>Pseudomonadati</taxon>
        <taxon>Pseudomonadota</taxon>
        <taxon>Betaproteobacteria</taxon>
        <taxon>Burkholderiales</taxon>
        <taxon>Burkholderiaceae</taxon>
        <taxon>Ralstonia</taxon>
        <taxon>Ralstonia solanacearum species complex</taxon>
    </lineage>
</organism>
<evidence type="ECO:0000256" key="3">
    <source>
        <dbReference type="ARBA" id="ARBA00022723"/>
    </source>
</evidence>
<evidence type="ECO:0000256" key="2">
    <source>
        <dbReference type="ARBA" id="ARBA00022705"/>
    </source>
</evidence>
<gene>
    <name evidence="9" type="ORF">TD1301_v1_470003</name>
</gene>
<keyword evidence="5" id="KW-0862">Zinc</keyword>
<dbReference type="GO" id="GO:1990077">
    <property type="term" value="C:primosome complex"/>
    <property type="evidence" value="ECO:0007669"/>
    <property type="project" value="UniProtKB-KW"/>
</dbReference>
<keyword evidence="6" id="KW-0067">ATP-binding</keyword>
<evidence type="ECO:0000256" key="5">
    <source>
        <dbReference type="ARBA" id="ARBA00022833"/>
    </source>
</evidence>
<accession>A0A0S4VG99</accession>
<dbReference type="EMBL" id="LN899825">
    <property type="protein sequence ID" value="CUV33563.1"/>
    <property type="molecule type" value="Genomic_DNA"/>
</dbReference>
<keyword evidence="1" id="KW-0639">Primosome</keyword>
<dbReference type="PANTHER" id="PTHR30580">
    <property type="entry name" value="PRIMOSOMAL PROTEIN N"/>
    <property type="match status" value="1"/>
</dbReference>
<dbReference type="Pfam" id="PF00271">
    <property type="entry name" value="Helicase_C"/>
    <property type="match status" value="1"/>
</dbReference>
<dbReference type="EC" id="3.6.4.-" evidence="9"/>
<dbReference type="GO" id="GO:0006270">
    <property type="term" value="P:DNA replication initiation"/>
    <property type="evidence" value="ECO:0007669"/>
    <property type="project" value="TreeGrafter"/>
</dbReference>
<evidence type="ECO:0000256" key="6">
    <source>
        <dbReference type="ARBA" id="ARBA00022840"/>
    </source>
</evidence>
<dbReference type="SUPFAM" id="SSF52540">
    <property type="entry name" value="P-loop containing nucleoside triphosphate hydrolases"/>
    <property type="match status" value="1"/>
</dbReference>
<dbReference type="InterPro" id="IPR001650">
    <property type="entry name" value="Helicase_C-like"/>
</dbReference>
<dbReference type="InterPro" id="IPR040498">
    <property type="entry name" value="PriA_CRR"/>
</dbReference>
<dbReference type="Gene3D" id="3.40.50.300">
    <property type="entry name" value="P-loop containing nucleotide triphosphate hydrolases"/>
    <property type="match status" value="1"/>
</dbReference>
<dbReference type="Pfam" id="PF18074">
    <property type="entry name" value="PriA_C"/>
    <property type="match status" value="1"/>
</dbReference>
<dbReference type="GO" id="GO:0043138">
    <property type="term" value="F:3'-5' DNA helicase activity"/>
    <property type="evidence" value="ECO:0007669"/>
    <property type="project" value="TreeGrafter"/>
</dbReference>
<dbReference type="GO" id="GO:0006269">
    <property type="term" value="P:DNA replication, synthesis of primer"/>
    <property type="evidence" value="ECO:0007669"/>
    <property type="project" value="UniProtKB-KW"/>
</dbReference>
<keyword evidence="9" id="KW-0378">Hydrolase</keyword>
<dbReference type="NCBIfam" id="TIGR00595">
    <property type="entry name" value="priA"/>
    <property type="match status" value="1"/>
</dbReference>
<dbReference type="InterPro" id="IPR005259">
    <property type="entry name" value="PriA"/>
</dbReference>
<dbReference type="GO" id="GO:0006310">
    <property type="term" value="P:DNA recombination"/>
    <property type="evidence" value="ECO:0007669"/>
    <property type="project" value="InterPro"/>
</dbReference>